<comment type="caution">
    <text evidence="2">The sequence shown here is derived from an EMBL/GenBank/DDBJ whole genome shotgun (WGS) entry which is preliminary data.</text>
</comment>
<organism evidence="2 3">
    <name type="scientific">Liparis tanakae</name>
    <name type="common">Tanaka's snailfish</name>
    <dbReference type="NCBI Taxonomy" id="230148"/>
    <lineage>
        <taxon>Eukaryota</taxon>
        <taxon>Metazoa</taxon>
        <taxon>Chordata</taxon>
        <taxon>Craniata</taxon>
        <taxon>Vertebrata</taxon>
        <taxon>Euteleostomi</taxon>
        <taxon>Actinopterygii</taxon>
        <taxon>Neopterygii</taxon>
        <taxon>Teleostei</taxon>
        <taxon>Neoteleostei</taxon>
        <taxon>Acanthomorphata</taxon>
        <taxon>Eupercaria</taxon>
        <taxon>Perciformes</taxon>
        <taxon>Cottioidei</taxon>
        <taxon>Cottales</taxon>
        <taxon>Liparidae</taxon>
        <taxon>Liparis</taxon>
    </lineage>
</organism>
<dbReference type="Proteomes" id="UP000314294">
    <property type="component" value="Unassembled WGS sequence"/>
</dbReference>
<evidence type="ECO:0000256" key="1">
    <source>
        <dbReference type="SAM" id="MobiDB-lite"/>
    </source>
</evidence>
<protein>
    <submittedName>
        <fullName evidence="2">Uncharacterized protein</fullName>
    </submittedName>
</protein>
<accession>A0A4Z2GD93</accession>
<proteinExistence type="predicted"/>
<dbReference type="EMBL" id="SRLO01000610">
    <property type="protein sequence ID" value="TNN50632.1"/>
    <property type="molecule type" value="Genomic_DNA"/>
</dbReference>
<keyword evidence="3" id="KW-1185">Reference proteome</keyword>
<name>A0A4Z2GD93_9TELE</name>
<gene>
    <name evidence="2" type="ORF">EYF80_039145</name>
</gene>
<sequence>MSLMREGNISSSARVESSPGLAKKHTATRRGDCQRRGCVEPLELKWSGKSSVGCQIAGVTNGFNRGSIVGRRRPISRTWKLFLPRQARVPVSRCAQRGVVHFQSHTGGNTAVENHMSRETVKHRV</sequence>
<dbReference type="AlphaFoldDB" id="A0A4Z2GD93"/>
<reference evidence="2 3" key="1">
    <citation type="submission" date="2019-03" db="EMBL/GenBank/DDBJ databases">
        <title>First draft genome of Liparis tanakae, snailfish: a comprehensive survey of snailfish specific genes.</title>
        <authorList>
            <person name="Kim W."/>
            <person name="Song I."/>
            <person name="Jeong J.-H."/>
            <person name="Kim D."/>
            <person name="Kim S."/>
            <person name="Ryu S."/>
            <person name="Song J.Y."/>
            <person name="Lee S.K."/>
        </authorList>
    </citation>
    <scope>NUCLEOTIDE SEQUENCE [LARGE SCALE GENOMIC DNA]</scope>
    <source>
        <tissue evidence="2">Muscle</tissue>
    </source>
</reference>
<feature type="region of interest" description="Disordered" evidence="1">
    <location>
        <begin position="1"/>
        <end position="34"/>
    </location>
</feature>
<evidence type="ECO:0000313" key="3">
    <source>
        <dbReference type="Proteomes" id="UP000314294"/>
    </source>
</evidence>
<evidence type="ECO:0000313" key="2">
    <source>
        <dbReference type="EMBL" id="TNN50632.1"/>
    </source>
</evidence>